<evidence type="ECO:0000256" key="9">
    <source>
        <dbReference type="ARBA" id="ARBA00023306"/>
    </source>
</evidence>
<dbReference type="InterPro" id="IPR003838">
    <property type="entry name" value="ABC3_permease_C"/>
</dbReference>
<feature type="transmembrane region" description="Helical" evidence="11">
    <location>
        <begin position="230"/>
        <end position="251"/>
    </location>
</feature>
<keyword evidence="7 11" id="KW-1133">Transmembrane helix</keyword>
<keyword evidence="9 10" id="KW-0131">Cell cycle</keyword>
<dbReference type="NCBIfam" id="NF038347">
    <property type="entry name" value="FtsX_Gpos"/>
    <property type="match status" value="1"/>
</dbReference>
<comment type="subcellular location">
    <subcellularLocation>
        <location evidence="1">Cell membrane</location>
        <topology evidence="1">Multi-pass membrane protein</topology>
    </subcellularLocation>
</comment>
<comment type="similarity">
    <text evidence="2 10">Belongs to the ABC-4 integral membrane protein family. FtsX subfamily.</text>
</comment>
<dbReference type="Proteomes" id="UP000178583">
    <property type="component" value="Unassembled WGS sequence"/>
</dbReference>
<dbReference type="Pfam" id="PF02687">
    <property type="entry name" value="FtsX"/>
    <property type="match status" value="1"/>
</dbReference>
<evidence type="ECO:0000259" key="12">
    <source>
        <dbReference type="Pfam" id="PF02687"/>
    </source>
</evidence>
<evidence type="ECO:0000259" key="13">
    <source>
        <dbReference type="Pfam" id="PF18075"/>
    </source>
</evidence>
<evidence type="ECO:0000256" key="10">
    <source>
        <dbReference type="PIRNR" id="PIRNR003097"/>
    </source>
</evidence>
<feature type="domain" description="FtsX extracellular" evidence="13">
    <location>
        <begin position="59"/>
        <end position="146"/>
    </location>
</feature>
<evidence type="ECO:0000256" key="6">
    <source>
        <dbReference type="ARBA" id="ARBA00022692"/>
    </source>
</evidence>
<dbReference type="AlphaFoldDB" id="A0A1F5E9V1"/>
<feature type="domain" description="ABC3 transporter permease C-terminal" evidence="12">
    <location>
        <begin position="180"/>
        <end position="298"/>
    </location>
</feature>
<reference evidence="14 15" key="1">
    <citation type="journal article" date="2016" name="Nat. Commun.">
        <title>Thousands of microbial genomes shed light on interconnected biogeochemical processes in an aquifer system.</title>
        <authorList>
            <person name="Anantharaman K."/>
            <person name="Brown C.T."/>
            <person name="Hug L.A."/>
            <person name="Sharon I."/>
            <person name="Castelle C.J."/>
            <person name="Probst A.J."/>
            <person name="Thomas B.C."/>
            <person name="Singh A."/>
            <person name="Wilkins M.J."/>
            <person name="Karaoz U."/>
            <person name="Brodie E.L."/>
            <person name="Williams K.H."/>
            <person name="Hubbard S.S."/>
            <person name="Banfield J.F."/>
        </authorList>
    </citation>
    <scope>NUCLEOTIDE SEQUENCE [LARGE SCALE GENOMIC DNA]</scope>
</reference>
<evidence type="ECO:0000256" key="4">
    <source>
        <dbReference type="ARBA" id="ARBA00022475"/>
    </source>
</evidence>
<sequence>MLTTFIRTLKTAMVSLWRNRWLSLASTLVMIITLIIISLFVSLTIVTNKVTTAIKNKIDMAAYMEDAATDDQVFALRKVLLSRSDVVDVYYVSKKEALRDWQERNKDNADLRDIITEEENPLPRSLEVKTKTPEDLDSIAKLLSSQDYSPLVKELSYTKSRDMINRLVRFANFIKISGWTLTIIFVLISILVIYNTIRLTIFARSEEIEIMKLVGATDWFVRGPFIFEGIAYGVAATAISSLLLYAGFLIIMPVARNYLGGFDLGGGYLGVSFALVVVLELAVGVLLGMLCSVLAVKKYLKQI</sequence>
<keyword evidence="8 10" id="KW-0472">Membrane</keyword>
<feature type="transmembrane region" description="Helical" evidence="11">
    <location>
        <begin position="176"/>
        <end position="197"/>
    </location>
</feature>
<comment type="caution">
    <text evidence="14">The sequence shown here is derived from an EMBL/GenBank/DDBJ whole genome shotgun (WGS) entry which is preliminary data.</text>
</comment>
<dbReference type="GO" id="GO:0051301">
    <property type="term" value="P:cell division"/>
    <property type="evidence" value="ECO:0007669"/>
    <property type="project" value="UniProtKB-KW"/>
</dbReference>
<accession>A0A1F5E9V1</accession>
<proteinExistence type="inferred from homology"/>
<dbReference type="PANTHER" id="PTHR47755:SF1">
    <property type="entry name" value="CELL DIVISION PROTEIN FTSX"/>
    <property type="match status" value="1"/>
</dbReference>
<keyword evidence="4 10" id="KW-1003">Cell membrane</keyword>
<dbReference type="Gene3D" id="3.30.70.3040">
    <property type="match status" value="1"/>
</dbReference>
<evidence type="ECO:0000256" key="8">
    <source>
        <dbReference type="ARBA" id="ARBA00023136"/>
    </source>
</evidence>
<keyword evidence="6 11" id="KW-0812">Transmembrane</keyword>
<evidence type="ECO:0000313" key="14">
    <source>
        <dbReference type="EMBL" id="OGD64056.1"/>
    </source>
</evidence>
<dbReference type="PIRSF" id="PIRSF003097">
    <property type="entry name" value="FtsX"/>
    <property type="match status" value="1"/>
</dbReference>
<evidence type="ECO:0000256" key="3">
    <source>
        <dbReference type="ARBA" id="ARBA00021907"/>
    </source>
</evidence>
<protein>
    <recommendedName>
        <fullName evidence="3 10">Cell division protein FtsX</fullName>
    </recommendedName>
</protein>
<evidence type="ECO:0000313" key="15">
    <source>
        <dbReference type="Proteomes" id="UP000178583"/>
    </source>
</evidence>
<evidence type="ECO:0000256" key="2">
    <source>
        <dbReference type="ARBA" id="ARBA00007379"/>
    </source>
</evidence>
<dbReference type="Pfam" id="PF18075">
    <property type="entry name" value="FtsX_ECD"/>
    <property type="match status" value="1"/>
</dbReference>
<evidence type="ECO:0000256" key="1">
    <source>
        <dbReference type="ARBA" id="ARBA00004651"/>
    </source>
</evidence>
<gene>
    <name evidence="14" type="ORF">A2215_00665</name>
</gene>
<dbReference type="EMBL" id="MEZY01000026">
    <property type="protein sequence ID" value="OGD64056.1"/>
    <property type="molecule type" value="Genomic_DNA"/>
</dbReference>
<organism evidence="14 15">
    <name type="scientific">Candidatus Berkelbacteria bacterium RIFOXYA2_FULL_43_10</name>
    <dbReference type="NCBI Taxonomy" id="1797472"/>
    <lineage>
        <taxon>Bacteria</taxon>
        <taxon>Candidatus Berkelbacteria</taxon>
    </lineage>
</organism>
<evidence type="ECO:0000256" key="11">
    <source>
        <dbReference type="SAM" id="Phobius"/>
    </source>
</evidence>
<evidence type="ECO:0000256" key="7">
    <source>
        <dbReference type="ARBA" id="ARBA00022989"/>
    </source>
</evidence>
<dbReference type="GO" id="GO:0005886">
    <property type="term" value="C:plasma membrane"/>
    <property type="evidence" value="ECO:0007669"/>
    <property type="project" value="UniProtKB-SubCell"/>
</dbReference>
<dbReference type="STRING" id="1797472.A2215_00665"/>
<dbReference type="InterPro" id="IPR058204">
    <property type="entry name" value="FtsX_firmicutes-type"/>
</dbReference>
<feature type="transmembrane region" description="Helical" evidence="11">
    <location>
        <begin position="271"/>
        <end position="296"/>
    </location>
</feature>
<dbReference type="InterPro" id="IPR040690">
    <property type="entry name" value="FtsX_ECD"/>
</dbReference>
<dbReference type="PANTHER" id="PTHR47755">
    <property type="entry name" value="CELL DIVISION PROTEIN FTSX"/>
    <property type="match status" value="1"/>
</dbReference>
<evidence type="ECO:0000256" key="5">
    <source>
        <dbReference type="ARBA" id="ARBA00022618"/>
    </source>
</evidence>
<name>A0A1F5E9V1_9BACT</name>
<keyword evidence="5 10" id="KW-0132">Cell division</keyword>
<dbReference type="InterPro" id="IPR004513">
    <property type="entry name" value="FtsX"/>
</dbReference>
<feature type="transmembrane region" description="Helical" evidence="11">
    <location>
        <begin position="21"/>
        <end position="46"/>
    </location>
</feature>